<comment type="catalytic activity">
    <reaction evidence="1">
        <text>ATP + protein L-histidine = ADP + protein N-phospho-L-histidine.</text>
        <dbReference type="EC" id="2.7.13.3"/>
    </reaction>
</comment>
<reference evidence="11 12" key="1">
    <citation type="journal article" date="2019" name="Int. J. Syst. Evol. Microbiol.">
        <title>The Global Catalogue of Microorganisms (GCM) 10K type strain sequencing project: providing services to taxonomists for standard genome sequencing and annotation.</title>
        <authorList>
            <consortium name="The Broad Institute Genomics Platform"/>
            <consortium name="The Broad Institute Genome Sequencing Center for Infectious Disease"/>
            <person name="Wu L."/>
            <person name="Ma J."/>
        </authorList>
    </citation>
    <scope>NUCLEOTIDE SEQUENCE [LARGE SCALE GENOMIC DNA]</scope>
    <source>
        <strain evidence="11 12">JCM 14969</strain>
    </source>
</reference>
<dbReference type="InterPro" id="IPR036890">
    <property type="entry name" value="HATPase_C_sf"/>
</dbReference>
<gene>
    <name evidence="11" type="ORF">GCM10009789_06960</name>
</gene>
<dbReference type="EMBL" id="BAAAOS010000007">
    <property type="protein sequence ID" value="GAA1556209.1"/>
    <property type="molecule type" value="Genomic_DNA"/>
</dbReference>
<name>A0ABN2CFG5_9ACTN</name>
<accession>A0ABN2CFG5</accession>
<keyword evidence="6 11" id="KW-0418">Kinase</keyword>
<dbReference type="Gene3D" id="1.20.5.1930">
    <property type="match status" value="1"/>
</dbReference>
<evidence type="ECO:0000259" key="10">
    <source>
        <dbReference type="SMART" id="SM00387"/>
    </source>
</evidence>
<evidence type="ECO:0000256" key="4">
    <source>
        <dbReference type="ARBA" id="ARBA00022679"/>
    </source>
</evidence>
<sequence>MSTNAVRSLWAEPRAPRPPRRVWRDWALVALLLPTGIIEGLYRDDVVWRPVALFLTVCSVLVLPWRRTHPLGMLALAFGAAIVGTIAGLIGGVPSIGLYTMVAVVLLPYSLVRWGSGREIGIGLAICLVALVLGLAAEYTGIGDAVGAGIFLFSPATLGAAVRYWATSRLRELDKMRLRERAQLARELHDTVAHHVSAIAIRAQAGRVVAASHPEAAMDALAVIEAEASRTLAEMRIMVGSLREDEAAALAPQRGVADLERLARSVGDRPRVELELSGDLADLGPAVGAAIYRIAQESITNAVRHARHATRIDVRVVGEADRVRLTVRDDGEAASTARNPEGYGLVGMTERATLLGGSFDAGPGSDRGWTVEAVLPRAGVAR</sequence>
<feature type="transmembrane region" description="Helical" evidence="9">
    <location>
        <begin position="121"/>
        <end position="139"/>
    </location>
</feature>
<keyword evidence="7" id="KW-0067">ATP-binding</keyword>
<evidence type="ECO:0000256" key="8">
    <source>
        <dbReference type="ARBA" id="ARBA00023012"/>
    </source>
</evidence>
<dbReference type="InterPro" id="IPR050482">
    <property type="entry name" value="Sensor_HK_TwoCompSys"/>
</dbReference>
<evidence type="ECO:0000256" key="7">
    <source>
        <dbReference type="ARBA" id="ARBA00022840"/>
    </source>
</evidence>
<feature type="transmembrane region" description="Helical" evidence="9">
    <location>
        <begin position="71"/>
        <end position="90"/>
    </location>
</feature>
<feature type="transmembrane region" description="Helical" evidence="9">
    <location>
        <begin position="96"/>
        <end position="114"/>
    </location>
</feature>
<evidence type="ECO:0000313" key="11">
    <source>
        <dbReference type="EMBL" id="GAA1556209.1"/>
    </source>
</evidence>
<dbReference type="SUPFAM" id="SSF55874">
    <property type="entry name" value="ATPase domain of HSP90 chaperone/DNA topoisomerase II/histidine kinase"/>
    <property type="match status" value="1"/>
</dbReference>
<keyword evidence="8" id="KW-0902">Two-component regulatory system</keyword>
<dbReference type="RefSeq" id="WP_344209624.1">
    <property type="nucleotide sequence ID" value="NZ_BAAAOS010000007.1"/>
</dbReference>
<keyword evidence="3" id="KW-0597">Phosphoprotein</keyword>
<comment type="caution">
    <text evidence="11">The sequence shown here is derived from an EMBL/GenBank/DDBJ whole genome shotgun (WGS) entry which is preliminary data.</text>
</comment>
<dbReference type="SMART" id="SM00387">
    <property type="entry name" value="HATPase_c"/>
    <property type="match status" value="1"/>
</dbReference>
<feature type="transmembrane region" description="Helical" evidence="9">
    <location>
        <begin position="47"/>
        <end position="64"/>
    </location>
</feature>
<evidence type="ECO:0000256" key="3">
    <source>
        <dbReference type="ARBA" id="ARBA00022553"/>
    </source>
</evidence>
<keyword evidence="5" id="KW-0547">Nucleotide-binding</keyword>
<dbReference type="Gene3D" id="3.30.565.10">
    <property type="entry name" value="Histidine kinase-like ATPase, C-terminal domain"/>
    <property type="match status" value="1"/>
</dbReference>
<evidence type="ECO:0000256" key="5">
    <source>
        <dbReference type="ARBA" id="ARBA00022741"/>
    </source>
</evidence>
<keyword evidence="4" id="KW-0808">Transferase</keyword>
<dbReference type="Pfam" id="PF02518">
    <property type="entry name" value="HATPase_c"/>
    <property type="match status" value="1"/>
</dbReference>
<keyword evidence="9" id="KW-0812">Transmembrane</keyword>
<evidence type="ECO:0000256" key="1">
    <source>
        <dbReference type="ARBA" id="ARBA00000085"/>
    </source>
</evidence>
<dbReference type="GO" id="GO:0016301">
    <property type="term" value="F:kinase activity"/>
    <property type="evidence" value="ECO:0007669"/>
    <property type="project" value="UniProtKB-KW"/>
</dbReference>
<dbReference type="Pfam" id="PF07730">
    <property type="entry name" value="HisKA_3"/>
    <property type="match status" value="1"/>
</dbReference>
<keyword evidence="12" id="KW-1185">Reference proteome</keyword>
<proteinExistence type="predicted"/>
<dbReference type="InterPro" id="IPR011712">
    <property type="entry name" value="Sig_transdc_His_kin_sub3_dim/P"/>
</dbReference>
<dbReference type="EC" id="2.7.13.3" evidence="2"/>
<organism evidence="11 12">
    <name type="scientific">Kribbella sancticallisti</name>
    <dbReference type="NCBI Taxonomy" id="460087"/>
    <lineage>
        <taxon>Bacteria</taxon>
        <taxon>Bacillati</taxon>
        <taxon>Actinomycetota</taxon>
        <taxon>Actinomycetes</taxon>
        <taxon>Propionibacteriales</taxon>
        <taxon>Kribbellaceae</taxon>
        <taxon>Kribbella</taxon>
    </lineage>
</organism>
<keyword evidence="9" id="KW-0472">Membrane</keyword>
<feature type="domain" description="Histidine kinase/HSP90-like ATPase" evidence="10">
    <location>
        <begin position="286"/>
        <end position="379"/>
    </location>
</feature>
<keyword evidence="9" id="KW-1133">Transmembrane helix</keyword>
<evidence type="ECO:0000313" key="12">
    <source>
        <dbReference type="Proteomes" id="UP001500393"/>
    </source>
</evidence>
<dbReference type="CDD" id="cd16917">
    <property type="entry name" value="HATPase_UhpB-NarQ-NarX-like"/>
    <property type="match status" value="1"/>
</dbReference>
<dbReference type="InterPro" id="IPR003594">
    <property type="entry name" value="HATPase_dom"/>
</dbReference>
<evidence type="ECO:0000256" key="6">
    <source>
        <dbReference type="ARBA" id="ARBA00022777"/>
    </source>
</evidence>
<dbReference type="Proteomes" id="UP001500393">
    <property type="component" value="Unassembled WGS sequence"/>
</dbReference>
<evidence type="ECO:0000256" key="9">
    <source>
        <dbReference type="SAM" id="Phobius"/>
    </source>
</evidence>
<dbReference type="PANTHER" id="PTHR24421">
    <property type="entry name" value="NITRATE/NITRITE SENSOR PROTEIN NARX-RELATED"/>
    <property type="match status" value="1"/>
</dbReference>
<feature type="transmembrane region" description="Helical" evidence="9">
    <location>
        <begin position="145"/>
        <end position="166"/>
    </location>
</feature>
<evidence type="ECO:0000256" key="2">
    <source>
        <dbReference type="ARBA" id="ARBA00012438"/>
    </source>
</evidence>
<protein>
    <recommendedName>
        <fullName evidence="2">histidine kinase</fullName>
        <ecNumber evidence="2">2.7.13.3</ecNumber>
    </recommendedName>
</protein>
<dbReference type="PANTHER" id="PTHR24421:SF10">
    <property type="entry name" value="NITRATE_NITRITE SENSOR PROTEIN NARQ"/>
    <property type="match status" value="1"/>
</dbReference>